<dbReference type="Proteomes" id="UP000043764">
    <property type="component" value="Unassembled WGS sequence"/>
</dbReference>
<dbReference type="PANTHER" id="PTHR34512">
    <property type="entry name" value="CELL SURFACE PROTEIN"/>
    <property type="match status" value="1"/>
</dbReference>
<dbReference type="PANTHER" id="PTHR34512:SF30">
    <property type="entry name" value="OUTER MEMBRANE PROTEIN ASSEMBLY FACTOR BAMB"/>
    <property type="match status" value="1"/>
</dbReference>
<dbReference type="InterPro" id="IPR015943">
    <property type="entry name" value="WD40/YVTN_repeat-like_dom_sf"/>
</dbReference>
<protein>
    <submittedName>
        <fullName evidence="2">Outer membrane protein assembly factor BamB</fullName>
    </submittedName>
</protein>
<dbReference type="InterPro" id="IPR011047">
    <property type="entry name" value="Quinoprotein_ADH-like_sf"/>
</dbReference>
<dbReference type="PROSITE" id="PS51257">
    <property type="entry name" value="PROKAR_LIPOPROTEIN"/>
    <property type="match status" value="1"/>
</dbReference>
<proteinExistence type="predicted"/>
<dbReference type="Gene3D" id="2.130.10.10">
    <property type="entry name" value="YVTN repeat-like/Quinoprotein amine dehydrogenase"/>
    <property type="match status" value="1"/>
</dbReference>
<accession>A0A0H5DE64</accession>
<dbReference type="SUPFAM" id="SSF50998">
    <property type="entry name" value="Quinoprotein alcohol dehydrogenase-like"/>
    <property type="match status" value="1"/>
</dbReference>
<feature type="domain" description="Pyrrolo-quinoline quinone repeat" evidence="1">
    <location>
        <begin position="122"/>
        <end position="357"/>
    </location>
</feature>
<evidence type="ECO:0000313" key="2">
    <source>
        <dbReference type="EMBL" id="CRL09795.1"/>
    </source>
</evidence>
<dbReference type="AlphaFoldDB" id="A0A0H5DE64"/>
<name>A0A0H5DE64_9RHOB</name>
<organism evidence="2 3">
    <name type="scientific">Phaeobacter italicus</name>
    <dbReference type="NCBI Taxonomy" id="481446"/>
    <lineage>
        <taxon>Bacteria</taxon>
        <taxon>Pseudomonadati</taxon>
        <taxon>Pseudomonadota</taxon>
        <taxon>Alphaproteobacteria</taxon>
        <taxon>Rhodobacterales</taxon>
        <taxon>Roseobacteraceae</taxon>
        <taxon>Phaeobacter</taxon>
    </lineage>
</organism>
<dbReference type="RefSeq" id="WP_050672557.1">
    <property type="nucleotide sequence ID" value="NZ_CVRL01000006.1"/>
</dbReference>
<dbReference type="InterPro" id="IPR002372">
    <property type="entry name" value="PQQ_rpt_dom"/>
</dbReference>
<sequence length="440" mass="45169">MTAVKSFWRAGGILGGTALALVLSGCTEPEEILRGEREDIRPDSTITIVDQSRAIALPAARTNADWAQGGGLEGLRPTHPALAAAPSEIWSTSIGEGDSRRQRITATPVIGDGLIYTLDSAAQVSAVSPSGAVVWQSDLIPASDSAGQATGGGLAYDGGVVYVSSGFGVVTALDAKSGATLWRQELDATGSGQPTVRDGLVYLVAGDDTGWAINAKDGRIAWQVEGTPSTSNVLGAPAPAVTSKFAIFAFGSGDVAATFRKGGLRRWNASVAGQRIGRSIARIGDVTGAPVVSGGRLYIGNQSGRTAAFDAETGERIWTAPHGATDPVWPIAGNLFLLSDLNQLVRLDADSGAAVWAVDLPGYLKDKPRKRGAIVAHHGPVVAGGQVVVASNDGLIRFFSPESGALLRTVSIPGGATTAPVVAGGTLYVVSTKGQLHAFR</sequence>
<dbReference type="Pfam" id="PF13360">
    <property type="entry name" value="PQQ_2"/>
    <property type="match status" value="1"/>
</dbReference>
<gene>
    <name evidence="2" type="primary">bamB</name>
    <name evidence="2" type="ORF">NIT7321_00629</name>
</gene>
<dbReference type="InterPro" id="IPR018391">
    <property type="entry name" value="PQQ_b-propeller_rpt"/>
</dbReference>
<keyword evidence="3" id="KW-1185">Reference proteome</keyword>
<evidence type="ECO:0000313" key="3">
    <source>
        <dbReference type="Proteomes" id="UP000043764"/>
    </source>
</evidence>
<dbReference type="EMBL" id="CVRL01000006">
    <property type="protein sequence ID" value="CRL09795.1"/>
    <property type="molecule type" value="Genomic_DNA"/>
</dbReference>
<evidence type="ECO:0000259" key="1">
    <source>
        <dbReference type="Pfam" id="PF13360"/>
    </source>
</evidence>
<dbReference type="SMART" id="SM00564">
    <property type="entry name" value="PQQ"/>
    <property type="match status" value="6"/>
</dbReference>
<reference evidence="3" key="1">
    <citation type="submission" date="2015-05" db="EMBL/GenBank/DDBJ databases">
        <authorList>
            <person name="Rodrigo-Torres Lidia"/>
            <person name="Arahal R.David."/>
        </authorList>
    </citation>
    <scope>NUCLEOTIDE SEQUENCE [LARGE SCALE GENOMIC DNA]</scope>
    <source>
        <strain evidence="3">CECT 7321</strain>
    </source>
</reference>
<dbReference type="STRING" id="481446.NIT7645_00408"/>